<comment type="similarity">
    <text evidence="1">Belongs to the acetyl-CoA hydrolase/transferase family.</text>
</comment>
<dbReference type="PANTHER" id="PTHR21432">
    <property type="entry name" value="ACETYL-COA HYDROLASE-RELATED"/>
    <property type="match status" value="1"/>
</dbReference>
<keyword evidence="2 5" id="KW-0808">Transferase</keyword>
<evidence type="ECO:0000259" key="4">
    <source>
        <dbReference type="Pfam" id="PF13336"/>
    </source>
</evidence>
<dbReference type="PANTHER" id="PTHR21432:SF20">
    <property type="entry name" value="ACETYL-COA HYDROLASE"/>
    <property type="match status" value="1"/>
</dbReference>
<evidence type="ECO:0000256" key="1">
    <source>
        <dbReference type="ARBA" id="ARBA00009632"/>
    </source>
</evidence>
<dbReference type="RefSeq" id="WP_093687237.1">
    <property type="nucleotide sequence ID" value="NZ_FNBU01000001.1"/>
</dbReference>
<dbReference type="OrthoDB" id="9801795at2"/>
<dbReference type="InterPro" id="IPR037171">
    <property type="entry name" value="NagB/RpiA_transferase-like"/>
</dbReference>
<dbReference type="GO" id="GO:0008775">
    <property type="term" value="F:acetate CoA-transferase activity"/>
    <property type="evidence" value="ECO:0007669"/>
    <property type="project" value="InterPro"/>
</dbReference>
<reference evidence="6" key="1">
    <citation type="submission" date="2016-10" db="EMBL/GenBank/DDBJ databases">
        <authorList>
            <person name="Varghese N."/>
            <person name="Submissions S."/>
        </authorList>
    </citation>
    <scope>NUCLEOTIDE SEQUENCE [LARGE SCALE GENOMIC DNA]</scope>
    <source>
        <strain evidence="6">DSM 23256</strain>
    </source>
</reference>
<dbReference type="STRING" id="1123285.SAMN05660235_00201"/>
<dbReference type="Pfam" id="PF13336">
    <property type="entry name" value="AcetylCoA_hyd_C"/>
    <property type="match status" value="1"/>
</dbReference>
<dbReference type="Gene3D" id="3.40.1080.20">
    <property type="entry name" value="Acetyl-CoA hydrolase/transferase C-terminal domain"/>
    <property type="match status" value="1"/>
</dbReference>
<keyword evidence="6" id="KW-1185">Reference proteome</keyword>
<feature type="domain" description="Acetyl-CoA hydrolase/transferase N-terminal" evidence="3">
    <location>
        <begin position="4"/>
        <end position="181"/>
    </location>
</feature>
<proteinExistence type="inferred from homology"/>
<dbReference type="InterPro" id="IPR026888">
    <property type="entry name" value="AcetylCoA_hyd_C"/>
</dbReference>
<evidence type="ECO:0000259" key="3">
    <source>
        <dbReference type="Pfam" id="PF02550"/>
    </source>
</evidence>
<feature type="domain" description="Acetyl-CoA hydrolase/transferase C-terminal" evidence="4">
    <location>
        <begin position="274"/>
        <end position="426"/>
    </location>
</feature>
<organism evidence="5 6">
    <name type="scientific">Sporolituus thermophilus DSM 23256</name>
    <dbReference type="NCBI Taxonomy" id="1123285"/>
    <lineage>
        <taxon>Bacteria</taxon>
        <taxon>Bacillati</taxon>
        <taxon>Bacillota</taxon>
        <taxon>Negativicutes</taxon>
        <taxon>Selenomonadales</taxon>
        <taxon>Sporomusaceae</taxon>
        <taxon>Sporolituus</taxon>
    </lineage>
</organism>
<evidence type="ECO:0000256" key="2">
    <source>
        <dbReference type="ARBA" id="ARBA00022679"/>
    </source>
</evidence>
<dbReference type="Proteomes" id="UP000243333">
    <property type="component" value="Unassembled WGS sequence"/>
</dbReference>
<dbReference type="EMBL" id="FNBU01000001">
    <property type="protein sequence ID" value="SDF02568.1"/>
    <property type="molecule type" value="Genomic_DNA"/>
</dbReference>
<accession>A0A1G7HQJ2</accession>
<dbReference type="Gene3D" id="3.30.750.70">
    <property type="entry name" value="4-hydroxybutyrate coenzyme like domains"/>
    <property type="match status" value="1"/>
</dbReference>
<dbReference type="Pfam" id="PF02550">
    <property type="entry name" value="AcetylCoA_hydro"/>
    <property type="match status" value="1"/>
</dbReference>
<dbReference type="InterPro" id="IPR003702">
    <property type="entry name" value="ActCoA_hydro_N"/>
</dbReference>
<evidence type="ECO:0000313" key="6">
    <source>
        <dbReference type="Proteomes" id="UP000243333"/>
    </source>
</evidence>
<dbReference type="AlphaFoldDB" id="A0A1G7HQJ2"/>
<evidence type="ECO:0000313" key="5">
    <source>
        <dbReference type="EMBL" id="SDF02568.1"/>
    </source>
</evidence>
<dbReference type="InterPro" id="IPR046433">
    <property type="entry name" value="ActCoA_hydro"/>
</dbReference>
<dbReference type="InterPro" id="IPR038460">
    <property type="entry name" value="AcetylCoA_hyd_C_sf"/>
</dbReference>
<dbReference type="Gene3D" id="3.40.1080.10">
    <property type="entry name" value="Glutaconate Coenzyme A-transferase"/>
    <property type="match status" value="1"/>
</dbReference>
<dbReference type="GO" id="GO:0006083">
    <property type="term" value="P:acetate metabolic process"/>
    <property type="evidence" value="ECO:0007669"/>
    <property type="project" value="InterPro"/>
</dbReference>
<gene>
    <name evidence="5" type="ORF">SAMN05660235_00201</name>
</gene>
<protein>
    <submittedName>
        <fullName evidence="5">4-hydroxybutyrate CoA-transferase</fullName>
    </submittedName>
</protein>
<sequence length="438" mass="48448">MSWQEIYKKRLTTADEAVKLIKSGDRIVPGHAASESRLLIDALMKRAPELRNVEIWQGVTINNDAPYYRPEMQGHFIVNTAFASPGTREAIWENRGHFTSLMFHRFPRAFREKRIPVDVFITMVSPPDVHGYCSLGVSVDYSKQLIESAKIVIAEVNPNMPRTHGDTFVHVSELDCIVEGNGPLLELTRFAKPNPVLEQIGKNVASLIRDGDTLQIGAGTLPDAIMSYLKDKNDLGIHSEVVSDGIMELIDSGVVNGKKKTLHPNKAVATFVYGTRKIYDYVDNNPFFLLYPVDYVNNPFVISQNDNMVAINSALEIDLLGQVAAESIGPKQFSGIGGQLDFIRGAAASKNGRSIIALQSTAQNGKISRISCQLKAGTPVTTTRNDVHYVVTEYGVADLFCKTNEERAAALISIAHPNFRDQLREEYKSLFGVSLPQI</sequence>
<name>A0A1G7HQJ2_9FIRM</name>
<dbReference type="SUPFAM" id="SSF100950">
    <property type="entry name" value="NagB/RpiA/CoA transferase-like"/>
    <property type="match status" value="2"/>
</dbReference>